<dbReference type="Proteomes" id="UP001218218">
    <property type="component" value="Unassembled WGS sequence"/>
</dbReference>
<dbReference type="EMBL" id="JARIHO010000001">
    <property type="protein sequence ID" value="KAJ7367628.1"/>
    <property type="molecule type" value="Genomic_DNA"/>
</dbReference>
<keyword evidence="2" id="KW-1185">Reference proteome</keyword>
<protein>
    <submittedName>
        <fullName evidence="1">Uncharacterized protein</fullName>
    </submittedName>
</protein>
<dbReference type="AlphaFoldDB" id="A0AAD7F5M7"/>
<name>A0AAD7F5M7_9AGAR</name>
<accession>A0AAD7F5M7</accession>
<evidence type="ECO:0000313" key="2">
    <source>
        <dbReference type="Proteomes" id="UP001218218"/>
    </source>
</evidence>
<reference evidence="1" key="1">
    <citation type="submission" date="2023-03" db="EMBL/GenBank/DDBJ databases">
        <title>Massive genome expansion in bonnet fungi (Mycena s.s.) driven by repeated elements and novel gene families across ecological guilds.</title>
        <authorList>
            <consortium name="Lawrence Berkeley National Laboratory"/>
            <person name="Harder C.B."/>
            <person name="Miyauchi S."/>
            <person name="Viragh M."/>
            <person name="Kuo A."/>
            <person name="Thoen E."/>
            <person name="Andreopoulos B."/>
            <person name="Lu D."/>
            <person name="Skrede I."/>
            <person name="Drula E."/>
            <person name="Henrissat B."/>
            <person name="Morin E."/>
            <person name="Kohler A."/>
            <person name="Barry K."/>
            <person name="LaButti K."/>
            <person name="Morin E."/>
            <person name="Salamov A."/>
            <person name="Lipzen A."/>
            <person name="Mereny Z."/>
            <person name="Hegedus B."/>
            <person name="Baldrian P."/>
            <person name="Stursova M."/>
            <person name="Weitz H."/>
            <person name="Taylor A."/>
            <person name="Grigoriev I.V."/>
            <person name="Nagy L.G."/>
            <person name="Martin F."/>
            <person name="Kauserud H."/>
        </authorList>
    </citation>
    <scope>NUCLEOTIDE SEQUENCE</scope>
    <source>
        <strain evidence="1">CBHHK002</strain>
    </source>
</reference>
<organism evidence="1 2">
    <name type="scientific">Mycena albidolilacea</name>
    <dbReference type="NCBI Taxonomy" id="1033008"/>
    <lineage>
        <taxon>Eukaryota</taxon>
        <taxon>Fungi</taxon>
        <taxon>Dikarya</taxon>
        <taxon>Basidiomycota</taxon>
        <taxon>Agaricomycotina</taxon>
        <taxon>Agaricomycetes</taxon>
        <taxon>Agaricomycetidae</taxon>
        <taxon>Agaricales</taxon>
        <taxon>Marasmiineae</taxon>
        <taxon>Mycenaceae</taxon>
        <taxon>Mycena</taxon>
    </lineage>
</organism>
<proteinExistence type="predicted"/>
<evidence type="ECO:0000313" key="1">
    <source>
        <dbReference type="EMBL" id="KAJ7367628.1"/>
    </source>
</evidence>
<sequence>MVVDNLYDDTLSLKSCSLVAHTFVASSRIHIFKKIEIAKEIAPLKGKGPTPCQKLLKLLISSPHIARLVEDLSIVLSWGHSDVDYVWDDAHSDQDVDLWIMTGRTLTLVLPSSI</sequence>
<gene>
    <name evidence="1" type="ORF">DFH08DRAFT_828967</name>
</gene>
<comment type="caution">
    <text evidence="1">The sequence shown here is derived from an EMBL/GenBank/DDBJ whole genome shotgun (WGS) entry which is preliminary data.</text>
</comment>